<dbReference type="InterPro" id="IPR036551">
    <property type="entry name" value="Flavin_trans-like"/>
</dbReference>
<dbReference type="GO" id="GO:0071513">
    <property type="term" value="C:phosphopantothenoylcysteine decarboxylase complex"/>
    <property type="evidence" value="ECO:0007669"/>
    <property type="project" value="TreeGrafter"/>
</dbReference>
<evidence type="ECO:0000256" key="1">
    <source>
        <dbReference type="ARBA" id="ARBA00022793"/>
    </source>
</evidence>
<comment type="similarity">
    <text evidence="3">In the N-terminal section; belongs to the HFCD (homo-oligomeric flavin containing Cys decarboxylase) superfamily.</text>
</comment>
<dbReference type="GO" id="GO:0015937">
    <property type="term" value="P:coenzyme A biosynthetic process"/>
    <property type="evidence" value="ECO:0007669"/>
    <property type="project" value="UniProtKB-UniRule"/>
</dbReference>
<dbReference type="InterPro" id="IPR005252">
    <property type="entry name" value="CoaBC"/>
</dbReference>
<dbReference type="InterPro" id="IPR035929">
    <property type="entry name" value="CoaB-like_sf"/>
</dbReference>
<comment type="catalytic activity">
    <reaction evidence="3">
        <text>(R)-4'-phosphopantothenate + L-cysteine + CTP = N-[(R)-4-phosphopantothenoyl]-L-cysteine + CMP + diphosphate + H(+)</text>
        <dbReference type="Rhea" id="RHEA:19397"/>
        <dbReference type="ChEBI" id="CHEBI:10986"/>
        <dbReference type="ChEBI" id="CHEBI:15378"/>
        <dbReference type="ChEBI" id="CHEBI:33019"/>
        <dbReference type="ChEBI" id="CHEBI:35235"/>
        <dbReference type="ChEBI" id="CHEBI:37563"/>
        <dbReference type="ChEBI" id="CHEBI:59458"/>
        <dbReference type="ChEBI" id="CHEBI:60377"/>
        <dbReference type="EC" id="6.3.2.5"/>
    </reaction>
</comment>
<dbReference type="GO" id="GO:0004633">
    <property type="term" value="F:phosphopantothenoylcysteine decarboxylase activity"/>
    <property type="evidence" value="ECO:0007669"/>
    <property type="project" value="UniProtKB-UniRule"/>
</dbReference>
<dbReference type="Gene3D" id="3.40.50.1950">
    <property type="entry name" value="Flavin prenyltransferase-like"/>
    <property type="match status" value="1"/>
</dbReference>
<dbReference type="STRING" id="583356.Igag_1343"/>
<keyword evidence="3" id="KW-0460">Magnesium</keyword>
<dbReference type="Pfam" id="PF04127">
    <property type="entry name" value="DFP"/>
    <property type="match status" value="1"/>
</dbReference>
<gene>
    <name evidence="3" type="primary">coaBC</name>
    <name evidence="6" type="ordered locus">Igag_1343</name>
</gene>
<dbReference type="EC" id="4.1.1.36" evidence="3"/>
<comment type="function">
    <text evidence="3">Catalyzes two sequential steps in the biosynthesis of coenzyme A. In the first step cysteine is conjugated to 4'-phosphopantothenate to form 4-phosphopantothenoylcysteine. In the second step the latter compound is decarboxylated to form 4'-phosphopantotheine.</text>
</comment>
<feature type="binding site" evidence="3">
    <location>
        <position position="334"/>
    </location>
    <ligand>
        <name>CTP</name>
        <dbReference type="ChEBI" id="CHEBI:37563"/>
    </ligand>
</feature>
<dbReference type="GO" id="GO:0046872">
    <property type="term" value="F:metal ion binding"/>
    <property type="evidence" value="ECO:0007669"/>
    <property type="project" value="UniProtKB-KW"/>
</dbReference>
<dbReference type="KEGG" id="iag:Igag_1343"/>
<dbReference type="SUPFAM" id="SSF52507">
    <property type="entry name" value="Homo-oligomeric flavin-containing Cys decarboxylases, HFCD"/>
    <property type="match status" value="1"/>
</dbReference>
<name>E0SQ15_IGNAA</name>
<dbReference type="GO" id="GO:0010181">
    <property type="term" value="F:FMN binding"/>
    <property type="evidence" value="ECO:0007669"/>
    <property type="project" value="UniProtKB-UniRule"/>
</dbReference>
<accession>E0SQ15</accession>
<dbReference type="PANTHER" id="PTHR14359">
    <property type="entry name" value="HOMO-OLIGOMERIC FLAVIN CONTAINING CYS DECARBOXYLASE FAMILY"/>
    <property type="match status" value="1"/>
</dbReference>
<evidence type="ECO:0000259" key="5">
    <source>
        <dbReference type="Pfam" id="PF04127"/>
    </source>
</evidence>
<keyword evidence="1 3" id="KW-0210">Decarboxylase</keyword>
<dbReference type="NCBIfam" id="TIGR00521">
    <property type="entry name" value="coaBC_dfp"/>
    <property type="match status" value="1"/>
</dbReference>
<dbReference type="EMBL" id="CP002098">
    <property type="protein sequence ID" value="ADM28146.1"/>
    <property type="molecule type" value="Genomic_DNA"/>
</dbReference>
<dbReference type="GO" id="GO:0004632">
    <property type="term" value="F:phosphopantothenate--cysteine ligase activity"/>
    <property type="evidence" value="ECO:0007669"/>
    <property type="project" value="UniProtKB-UniRule"/>
</dbReference>
<feature type="binding site" evidence="3">
    <location>
        <position position="353"/>
    </location>
    <ligand>
        <name>CTP</name>
        <dbReference type="ChEBI" id="CHEBI:37563"/>
    </ligand>
</feature>
<dbReference type="EC" id="6.3.2.5" evidence="3"/>
<dbReference type="Proteomes" id="UP000001304">
    <property type="component" value="Chromosome"/>
</dbReference>
<keyword evidence="3" id="KW-0285">Flavoprotein</keyword>
<dbReference type="Pfam" id="PF02441">
    <property type="entry name" value="Flavoprotein"/>
    <property type="match status" value="1"/>
</dbReference>
<keyword evidence="3" id="KW-0479">Metal-binding</keyword>
<feature type="domain" description="Flavoprotein" evidence="4">
    <location>
        <begin position="25"/>
        <end position="186"/>
    </location>
</feature>
<comment type="catalytic activity">
    <reaction evidence="3">
        <text>N-[(R)-4-phosphopantothenoyl]-L-cysteine + H(+) = (R)-4'-phosphopantetheine + CO2</text>
        <dbReference type="Rhea" id="RHEA:16793"/>
        <dbReference type="ChEBI" id="CHEBI:15378"/>
        <dbReference type="ChEBI" id="CHEBI:16526"/>
        <dbReference type="ChEBI" id="CHEBI:59458"/>
        <dbReference type="ChEBI" id="CHEBI:61723"/>
        <dbReference type="EC" id="4.1.1.36"/>
    </reaction>
</comment>
<comment type="pathway">
    <text evidence="3">Cofactor biosynthesis; coenzyme A biosynthesis.</text>
</comment>
<dbReference type="GO" id="GO:0015941">
    <property type="term" value="P:pantothenate catabolic process"/>
    <property type="evidence" value="ECO:0007669"/>
    <property type="project" value="InterPro"/>
</dbReference>
<dbReference type="AlphaFoldDB" id="E0SQ15"/>
<evidence type="ECO:0000259" key="4">
    <source>
        <dbReference type="Pfam" id="PF02441"/>
    </source>
</evidence>
<dbReference type="SUPFAM" id="SSF102645">
    <property type="entry name" value="CoaB-like"/>
    <property type="match status" value="1"/>
</dbReference>
<feature type="region of interest" description="Phosphopantothenoylcysteine decarboxylase" evidence="3">
    <location>
        <begin position="1"/>
        <end position="200"/>
    </location>
</feature>
<dbReference type="PANTHER" id="PTHR14359:SF6">
    <property type="entry name" value="PHOSPHOPANTOTHENOYLCYSTEINE DECARBOXYLASE"/>
    <property type="match status" value="1"/>
</dbReference>
<feature type="binding site" evidence="3">
    <location>
        <position position="301"/>
    </location>
    <ligand>
        <name>CTP</name>
        <dbReference type="ChEBI" id="CHEBI:37563"/>
    </ligand>
</feature>
<dbReference type="InterPro" id="IPR007085">
    <property type="entry name" value="DNA/pantothenate-metab_flavo_C"/>
</dbReference>
<keyword evidence="3" id="KW-0511">Multifunctional enzyme</keyword>
<dbReference type="BioCyc" id="IAGG583356:GHAH-1326-MONOMER"/>
<comment type="similarity">
    <text evidence="3">In the C-terminal section; belongs to the PPC synthetase family.</text>
</comment>
<comment type="cofactor">
    <cofactor evidence="3">
        <name>Mg(2+)</name>
        <dbReference type="ChEBI" id="CHEBI:18420"/>
    </cofactor>
</comment>
<evidence type="ECO:0000313" key="7">
    <source>
        <dbReference type="Proteomes" id="UP000001304"/>
    </source>
</evidence>
<feature type="region of interest" description="Phosphopantothenate--cysteine ligase" evidence="3">
    <location>
        <begin position="201"/>
        <end position="417"/>
    </location>
</feature>
<reference evidence="6 7" key="1">
    <citation type="journal article" date="2010" name="Stand. Genomic Sci.">
        <title>Complete genome sequence of Ignisphaera aggregans type strain (AQ1.S1).</title>
        <authorList>
            <person name="Goker M."/>
            <person name="Held B."/>
            <person name="Lapidus A."/>
            <person name="Nolan M."/>
            <person name="Spring S."/>
            <person name="Yasawong M."/>
            <person name="Lucas S."/>
            <person name="Glavina Del Rio T."/>
            <person name="Tice H."/>
            <person name="Cheng J.F."/>
            <person name="Goodwin L."/>
            <person name="Tapia R."/>
            <person name="Pitluck S."/>
            <person name="Liolios K."/>
            <person name="Ivanova N."/>
            <person name="Mavromatis K."/>
            <person name="Mikhailova N."/>
            <person name="Pati A."/>
            <person name="Chen A."/>
            <person name="Palaniappan K."/>
            <person name="Brambilla E."/>
            <person name="Land M."/>
            <person name="Hauser L."/>
            <person name="Chang Y.J."/>
            <person name="Jeffries C.D."/>
            <person name="Brettin T."/>
            <person name="Detter J.C."/>
            <person name="Han C."/>
            <person name="Rohde M."/>
            <person name="Sikorski J."/>
            <person name="Woyke T."/>
            <person name="Bristow J."/>
            <person name="Eisen J.A."/>
            <person name="Markowitz V."/>
            <person name="Hugenholtz P."/>
            <person name="Kyrpides N.C."/>
            <person name="Klenk H.P."/>
        </authorList>
    </citation>
    <scope>NUCLEOTIDE SEQUENCE [LARGE SCALE GENOMIC DNA]</scope>
    <source>
        <strain evidence="7">DSM 17230 / JCM 13409 / AQ1.S1</strain>
    </source>
</reference>
<protein>
    <recommendedName>
        <fullName evidence="3">Coenzyme A biosynthesis bifunctional protein CoaBC</fullName>
    </recommendedName>
    <alternativeName>
        <fullName evidence="3">DNA/pantothenate metabolism flavoprotein</fullName>
    </alternativeName>
    <alternativeName>
        <fullName evidence="3">Phosphopantothenoylcysteine synthetase/decarboxylase</fullName>
        <shortName evidence="3">PPCS-PPCDC</shortName>
    </alternativeName>
    <domain>
        <recommendedName>
            <fullName evidence="3">Phosphopantothenoylcysteine decarboxylase</fullName>
            <shortName evidence="3">PPC decarboxylase</shortName>
            <shortName evidence="3">PPC-DC</shortName>
            <ecNumber evidence="3">4.1.1.36</ecNumber>
        </recommendedName>
        <alternativeName>
            <fullName evidence="3">CoaC</fullName>
        </alternativeName>
    </domain>
    <domain>
        <recommendedName>
            <fullName evidence="3">Phosphopantothenate--cysteine ligase</fullName>
            <ecNumber evidence="3">6.3.2.5</ecNumber>
        </recommendedName>
        <alternativeName>
            <fullName evidence="3">CoaB</fullName>
        </alternativeName>
        <alternativeName>
            <fullName evidence="3">Phosphopantothenoylcysteine synthetase</fullName>
            <shortName evidence="3">PPC synthetase</shortName>
            <shortName evidence="3">PPC-S</shortName>
        </alternativeName>
    </domain>
</protein>
<evidence type="ECO:0000313" key="6">
    <source>
        <dbReference type="EMBL" id="ADM28146.1"/>
    </source>
</evidence>
<keyword evidence="3 6" id="KW-0436">Ligase</keyword>
<keyword evidence="2 3" id="KW-0456">Lyase</keyword>
<comment type="cofactor">
    <cofactor evidence="3">
        <name>FMN</name>
        <dbReference type="ChEBI" id="CHEBI:58210"/>
    </cofactor>
    <text evidence="3">Binds 1 FMN per subunit.</text>
</comment>
<feature type="domain" description="DNA/pantothenate metabolism flavoprotein C-terminal" evidence="5">
    <location>
        <begin position="196"/>
        <end position="410"/>
    </location>
</feature>
<dbReference type="HAMAP" id="MF_02225">
    <property type="entry name" value="CoaBC"/>
    <property type="match status" value="1"/>
</dbReference>
<keyword evidence="3" id="KW-0288">FMN</keyword>
<proteinExistence type="inferred from homology"/>
<dbReference type="UniPathway" id="UPA00241"/>
<sequence length="417" mass="46129">MLRDTIFHPVDEIRGTRSRHLEGIKFVFGLTGSTAIYRAIDVMRELIRRGAEIYVVMSQKATELIGPKLIEWATGSKVYTDFGGETGHVALSVEGNSLTVIPATADIVSKIATGICDNPVSLLATMFLGINKPIIIVPAMHEGLWRSPPIVKAIEYLESLGVTIVSPDIAGGRARIAGVEDIVTAIEAVTLRGKDLKGLRILVTAGPTREKLDSIRFLTNPSSGRMGVAIAREAYFRGADVTLVHGPLTVSRPYYVRSIYVETAEDMLKAVIDEVRSRSYDAIILAGAPSDFRFKTVYRGKLSSDVDELTVVLERTPKIIDRLREVYKGLVIGFAAEFAEGDIGRLEELAKRKLFERGFDYIVANDVSRQDIGFVSEYNEVLIIGRNGLRIHIEKSLKDVIARRILDMVRDELRNRG</sequence>
<keyword evidence="7" id="KW-1185">Reference proteome</keyword>
<dbReference type="Gene3D" id="3.40.50.10300">
    <property type="entry name" value="CoaB-like"/>
    <property type="match status" value="1"/>
</dbReference>
<evidence type="ECO:0000256" key="2">
    <source>
        <dbReference type="ARBA" id="ARBA00023239"/>
    </source>
</evidence>
<organism evidence="6 7">
    <name type="scientific">Ignisphaera aggregans (strain DSM 17230 / JCM 13409 / AQ1.S1)</name>
    <dbReference type="NCBI Taxonomy" id="583356"/>
    <lineage>
        <taxon>Archaea</taxon>
        <taxon>Thermoproteota</taxon>
        <taxon>Thermoprotei</taxon>
        <taxon>Desulfurococcales</taxon>
        <taxon>Desulfurococcaceae</taxon>
        <taxon>Ignisphaera</taxon>
    </lineage>
</organism>
<evidence type="ECO:0000256" key="3">
    <source>
        <dbReference type="HAMAP-Rule" id="MF_02225"/>
    </source>
</evidence>
<feature type="binding site" evidence="3">
    <location>
        <position position="291"/>
    </location>
    <ligand>
        <name>CTP</name>
        <dbReference type="ChEBI" id="CHEBI:37563"/>
    </ligand>
</feature>
<dbReference type="InterPro" id="IPR003382">
    <property type="entry name" value="Flavoprotein"/>
</dbReference>
<comment type="caution">
    <text evidence="3">Lacks conserved residue(s) required for the propagation of feature annotation.</text>
</comment>
<dbReference type="HOGENOM" id="CLU_033319_0_3_2"/>